<sequence>MAKVVLTPVRSGGLSEFGSEPSESEPGSVRRERRIRFSPAFSSSSFLFAFATPCIFAASVSSKCGFGLLDETRRNLVGPTDMHVYERTFRSNWLCNT</sequence>
<accession>A0ACD3AVZ0</accession>
<dbReference type="EMBL" id="ML208322">
    <property type="protein sequence ID" value="TFK69913.1"/>
    <property type="molecule type" value="Genomic_DNA"/>
</dbReference>
<evidence type="ECO:0000313" key="1">
    <source>
        <dbReference type="EMBL" id="TFK69913.1"/>
    </source>
</evidence>
<name>A0ACD3AVZ0_9AGAR</name>
<reference evidence="1 2" key="1">
    <citation type="journal article" date="2019" name="Nat. Ecol. Evol.">
        <title>Megaphylogeny resolves global patterns of mushroom evolution.</title>
        <authorList>
            <person name="Varga T."/>
            <person name="Krizsan K."/>
            <person name="Foldi C."/>
            <person name="Dima B."/>
            <person name="Sanchez-Garcia M."/>
            <person name="Sanchez-Ramirez S."/>
            <person name="Szollosi G.J."/>
            <person name="Szarkandi J.G."/>
            <person name="Papp V."/>
            <person name="Albert L."/>
            <person name="Andreopoulos W."/>
            <person name="Angelini C."/>
            <person name="Antonin V."/>
            <person name="Barry K.W."/>
            <person name="Bougher N.L."/>
            <person name="Buchanan P."/>
            <person name="Buyck B."/>
            <person name="Bense V."/>
            <person name="Catcheside P."/>
            <person name="Chovatia M."/>
            <person name="Cooper J."/>
            <person name="Damon W."/>
            <person name="Desjardin D."/>
            <person name="Finy P."/>
            <person name="Geml J."/>
            <person name="Haridas S."/>
            <person name="Hughes K."/>
            <person name="Justo A."/>
            <person name="Karasinski D."/>
            <person name="Kautmanova I."/>
            <person name="Kiss B."/>
            <person name="Kocsube S."/>
            <person name="Kotiranta H."/>
            <person name="LaButti K.M."/>
            <person name="Lechner B.E."/>
            <person name="Liimatainen K."/>
            <person name="Lipzen A."/>
            <person name="Lukacs Z."/>
            <person name="Mihaltcheva S."/>
            <person name="Morgado L.N."/>
            <person name="Niskanen T."/>
            <person name="Noordeloos M.E."/>
            <person name="Ohm R.A."/>
            <person name="Ortiz-Santana B."/>
            <person name="Ovrebo C."/>
            <person name="Racz N."/>
            <person name="Riley R."/>
            <person name="Savchenko A."/>
            <person name="Shiryaev A."/>
            <person name="Soop K."/>
            <person name="Spirin V."/>
            <person name="Szebenyi C."/>
            <person name="Tomsovsky M."/>
            <person name="Tulloss R.E."/>
            <person name="Uehling J."/>
            <person name="Grigoriev I.V."/>
            <person name="Vagvolgyi C."/>
            <person name="Papp T."/>
            <person name="Martin F.M."/>
            <person name="Miettinen O."/>
            <person name="Hibbett D.S."/>
            <person name="Nagy L.G."/>
        </authorList>
    </citation>
    <scope>NUCLEOTIDE SEQUENCE [LARGE SCALE GENOMIC DNA]</scope>
    <source>
        <strain evidence="1 2">NL-1719</strain>
    </source>
</reference>
<gene>
    <name evidence="1" type="ORF">BDN72DRAFT_579598</name>
</gene>
<protein>
    <submittedName>
        <fullName evidence="1">Uncharacterized protein</fullName>
    </submittedName>
</protein>
<keyword evidence="2" id="KW-1185">Reference proteome</keyword>
<dbReference type="Proteomes" id="UP000308600">
    <property type="component" value="Unassembled WGS sequence"/>
</dbReference>
<proteinExistence type="predicted"/>
<evidence type="ECO:0000313" key="2">
    <source>
        <dbReference type="Proteomes" id="UP000308600"/>
    </source>
</evidence>
<organism evidence="1 2">
    <name type="scientific">Pluteus cervinus</name>
    <dbReference type="NCBI Taxonomy" id="181527"/>
    <lineage>
        <taxon>Eukaryota</taxon>
        <taxon>Fungi</taxon>
        <taxon>Dikarya</taxon>
        <taxon>Basidiomycota</taxon>
        <taxon>Agaricomycotina</taxon>
        <taxon>Agaricomycetes</taxon>
        <taxon>Agaricomycetidae</taxon>
        <taxon>Agaricales</taxon>
        <taxon>Pluteineae</taxon>
        <taxon>Pluteaceae</taxon>
        <taxon>Pluteus</taxon>
    </lineage>
</organism>